<dbReference type="GO" id="GO:0008270">
    <property type="term" value="F:zinc ion binding"/>
    <property type="evidence" value="ECO:0007669"/>
    <property type="project" value="InterPro"/>
</dbReference>
<feature type="transmembrane region" description="Helical" evidence="1">
    <location>
        <begin position="411"/>
        <end position="433"/>
    </location>
</feature>
<feature type="transmembrane region" description="Helical" evidence="1">
    <location>
        <begin position="471"/>
        <end position="487"/>
    </location>
</feature>
<dbReference type="Proteomes" id="UP000294850">
    <property type="component" value="Unassembled WGS sequence"/>
</dbReference>
<dbReference type="Pfam" id="PF01433">
    <property type="entry name" value="Peptidase_M1"/>
    <property type="match status" value="1"/>
</dbReference>
<protein>
    <recommendedName>
        <fullName evidence="2">Peptidase M1 membrane alanine aminopeptidase domain-containing protein</fullName>
    </recommendedName>
</protein>
<keyword evidence="1" id="KW-0812">Transmembrane</keyword>
<dbReference type="InterPro" id="IPR014782">
    <property type="entry name" value="Peptidase_M1_dom"/>
</dbReference>
<organism evidence="3 4">
    <name type="scientific">Dyadobacter psychrotolerans</name>
    <dbReference type="NCBI Taxonomy" id="2541721"/>
    <lineage>
        <taxon>Bacteria</taxon>
        <taxon>Pseudomonadati</taxon>
        <taxon>Bacteroidota</taxon>
        <taxon>Cytophagia</taxon>
        <taxon>Cytophagales</taxon>
        <taxon>Spirosomataceae</taxon>
        <taxon>Dyadobacter</taxon>
    </lineage>
</organism>
<dbReference type="OrthoDB" id="100605at2"/>
<dbReference type="GO" id="GO:0005737">
    <property type="term" value="C:cytoplasm"/>
    <property type="evidence" value="ECO:0007669"/>
    <property type="project" value="TreeGrafter"/>
</dbReference>
<dbReference type="Gene3D" id="1.10.390.10">
    <property type="entry name" value="Neutral Protease Domain 2"/>
    <property type="match status" value="1"/>
</dbReference>
<dbReference type="GO" id="GO:0042277">
    <property type="term" value="F:peptide binding"/>
    <property type="evidence" value="ECO:0007669"/>
    <property type="project" value="TreeGrafter"/>
</dbReference>
<feature type="transmembrane region" description="Helical" evidence="1">
    <location>
        <begin position="49"/>
        <end position="75"/>
    </location>
</feature>
<sequence length="1176" mass="133649">MMASLMGFEMRYHFKQIVFQVTAALFFFLGALMPHGSFGGPEILKNGPYVINFIICLLSIFMIFVSALFCANVVLRDKSYQTDVLIFSTAISKRVYFGIKLFGLLLSVSLIICIAAAGILVGTVWLPASQKGSFQLLYYLQPLLLFGLPNALFCASFVFAAAMWSQNARAVYASGVLLFILYFTASIFGNSPLMATSALKTGGPGLWSVLADPFGLTTFFSELKSWSVWRRNHHIYAVTGTFLSNRLLWTCMAVLAVTLSYKHFRFSSASARPVDKSKAFRGKIIKVVYRPVALQKLGFVYYISALRSQLLVELTSLFRQQLFVVLLALWIFVYGVELDENVLHGPYDIRFYGTTALVIEQILSARMALLLLVFYASELIHKEQVSRIQSLVFSTPVSDAVLFLAKFGSLAVLISILISCNIITGIGFQFLTGQTNISLLPYFSLFYYSGFQLLLFTVLIIFIQTIIPNKYLGMLLSLLVLGIYVFGKMLGIEQYLLRFGSAPQVIYSAINGFGHHAESFNGYMLFWTFFAITLGMLASRWWQNGRVDTWWKRMKAGMRNWDAASKIMIVSTLMLMICTGFYIIEKSDGVALGRGSKKDIQWQKRYEKTYMPIAALTQPVITKIKIKTDIYPDEQRYEVSGTYHLMNKSTYAISKLWIGVDPSVTLVVLTMAGAALKRSDQDLKQYFYDLKKPLLPGAVMLLNFSIRVDRSSFKPFESENSVVSNGSYIELEKFLPFLGYNNRFELDDPRIRQKNGMEIQTKPTQTHQRYHLVDFENTISTLAGQQVVSVGNLEKSWKIGGRSYFLYKTVKPIAFMLAISSMRYDVHKKSENGITFQIFYQPGQTHNLPAMMQAMKDAISYGNAQFSPYPLKQITLAEIPAYPGAATAYPGVIFSSEKYNFLVDASDTSRLNFIYTTTAHETAHQWWAYKIRPQNGFGNALLTESLAKYTEAMVAEKRMGKMRLRQYLRTDNELYFTLRNRSAQKELPLSQTWEQPFVHYQKGGLEMYAIRELLGEDRVNAALKNLIFSHSFPNIKPSSNDLVNALSQQATPFEKTAVENRLRKVIVYDNSIKVLSLKTIGDGRFRLKLLVTVHKIDEADFKPKKMQTDDLMDIGIFGAEERFWKESTEPIYFRRHHFIKPQTVIEIVIDRQPKVVAIDPYGYFLDGDQKNNMASF</sequence>
<feature type="transmembrane region" description="Helical" evidence="1">
    <location>
        <begin position="563"/>
        <end position="584"/>
    </location>
</feature>
<dbReference type="PANTHER" id="PTHR11533">
    <property type="entry name" value="PROTEASE M1 ZINC METALLOPROTEASE"/>
    <property type="match status" value="1"/>
</dbReference>
<dbReference type="InterPro" id="IPR027268">
    <property type="entry name" value="Peptidase_M4/M1_CTD_sf"/>
</dbReference>
<dbReference type="PANTHER" id="PTHR11533:SF174">
    <property type="entry name" value="PUROMYCIN-SENSITIVE AMINOPEPTIDASE-RELATED"/>
    <property type="match status" value="1"/>
</dbReference>
<feature type="transmembrane region" description="Helical" evidence="1">
    <location>
        <begin position="170"/>
        <end position="189"/>
    </location>
</feature>
<proteinExistence type="predicted"/>
<evidence type="ECO:0000259" key="2">
    <source>
        <dbReference type="Pfam" id="PF01433"/>
    </source>
</evidence>
<keyword evidence="1" id="KW-0472">Membrane</keyword>
<feature type="transmembrane region" description="Helical" evidence="1">
    <location>
        <begin position="138"/>
        <end position="163"/>
    </location>
</feature>
<name>A0A4R5D817_9BACT</name>
<feature type="transmembrane region" description="Helical" evidence="1">
    <location>
        <begin position="356"/>
        <end position="376"/>
    </location>
</feature>
<dbReference type="EMBL" id="SMFL01000019">
    <property type="protein sequence ID" value="TDE09576.1"/>
    <property type="molecule type" value="Genomic_DNA"/>
</dbReference>
<dbReference type="GO" id="GO:0070006">
    <property type="term" value="F:metalloaminopeptidase activity"/>
    <property type="evidence" value="ECO:0007669"/>
    <property type="project" value="TreeGrafter"/>
</dbReference>
<dbReference type="GO" id="GO:0005615">
    <property type="term" value="C:extracellular space"/>
    <property type="evidence" value="ECO:0007669"/>
    <property type="project" value="TreeGrafter"/>
</dbReference>
<feature type="transmembrane region" description="Helical" evidence="1">
    <location>
        <begin position="317"/>
        <end position="336"/>
    </location>
</feature>
<dbReference type="GO" id="GO:0043171">
    <property type="term" value="P:peptide catabolic process"/>
    <property type="evidence" value="ECO:0007669"/>
    <property type="project" value="TreeGrafter"/>
</dbReference>
<feature type="transmembrane region" description="Helical" evidence="1">
    <location>
        <begin position="235"/>
        <end position="259"/>
    </location>
</feature>
<comment type="caution">
    <text evidence="3">The sequence shown here is derived from an EMBL/GenBank/DDBJ whole genome shotgun (WGS) entry which is preliminary data.</text>
</comment>
<feature type="transmembrane region" description="Helical" evidence="1">
    <location>
        <begin position="523"/>
        <end position="542"/>
    </location>
</feature>
<dbReference type="GO" id="GO:0016020">
    <property type="term" value="C:membrane"/>
    <property type="evidence" value="ECO:0007669"/>
    <property type="project" value="TreeGrafter"/>
</dbReference>
<dbReference type="InterPro" id="IPR050344">
    <property type="entry name" value="Peptidase_M1_aminopeptidases"/>
</dbReference>
<gene>
    <name evidence="3" type="ORF">E0F88_30270</name>
</gene>
<accession>A0A4R5D817</accession>
<feature type="domain" description="Peptidase M1 membrane alanine aminopeptidase" evidence="2">
    <location>
        <begin position="854"/>
        <end position="1050"/>
    </location>
</feature>
<feature type="transmembrane region" description="Helical" evidence="1">
    <location>
        <begin position="95"/>
        <end position="126"/>
    </location>
</feature>
<dbReference type="RefSeq" id="WP_131962080.1">
    <property type="nucleotide sequence ID" value="NZ_SMFL01000019.1"/>
</dbReference>
<dbReference type="AlphaFoldDB" id="A0A4R5D817"/>
<dbReference type="SUPFAM" id="SSF55486">
    <property type="entry name" value="Metalloproteases ('zincins'), catalytic domain"/>
    <property type="match status" value="1"/>
</dbReference>
<evidence type="ECO:0000256" key="1">
    <source>
        <dbReference type="SAM" id="Phobius"/>
    </source>
</evidence>
<keyword evidence="1" id="KW-1133">Transmembrane helix</keyword>
<keyword evidence="4" id="KW-1185">Reference proteome</keyword>
<feature type="transmembrane region" description="Helical" evidence="1">
    <location>
        <begin position="445"/>
        <end position="465"/>
    </location>
</feature>
<evidence type="ECO:0000313" key="3">
    <source>
        <dbReference type="EMBL" id="TDE09576.1"/>
    </source>
</evidence>
<reference evidence="3 4" key="1">
    <citation type="submission" date="2019-03" db="EMBL/GenBank/DDBJ databases">
        <title>Dyadobacter AR-3-6 sp. nov., isolated from arctic soil.</title>
        <authorList>
            <person name="Chaudhary D.K."/>
        </authorList>
    </citation>
    <scope>NUCLEOTIDE SEQUENCE [LARGE SCALE GENOMIC DNA]</scope>
    <source>
        <strain evidence="3 4">AR-3-6</strain>
    </source>
</reference>
<evidence type="ECO:0000313" key="4">
    <source>
        <dbReference type="Proteomes" id="UP000294850"/>
    </source>
</evidence>